<dbReference type="RefSeq" id="WP_058462962.1">
    <property type="nucleotide sequence ID" value="NZ_CAAAHS010000001.1"/>
</dbReference>
<reference evidence="2 4" key="2">
    <citation type="submission" date="2018-12" db="EMBL/GenBank/DDBJ databases">
        <authorList>
            <consortium name="Pathogen Informatics"/>
        </authorList>
    </citation>
    <scope>NUCLEOTIDE SEQUENCE [LARGE SCALE GENOMIC DNA]</scope>
    <source>
        <strain evidence="2 4">NCTC12735</strain>
        <plasmid evidence="4">24</plasmid>
    </source>
</reference>
<reference evidence="1 3" key="1">
    <citation type="submission" date="2015-11" db="EMBL/GenBank/DDBJ databases">
        <title>Identification of large and diverse effector repertoires of 38 Legionella species.</title>
        <authorList>
            <person name="Burstein D."/>
            <person name="Amaro F."/>
            <person name="Zusman T."/>
            <person name="Lifshitz Z."/>
            <person name="Cohen O."/>
            <person name="Gilbert J.A."/>
            <person name="Pupko T."/>
            <person name="Shuman H.A."/>
            <person name="Segal G."/>
        </authorList>
    </citation>
    <scope>NUCLEOTIDE SEQUENCE [LARGE SCALE GENOMIC DNA]</scope>
    <source>
        <strain evidence="1 3">1762-AUS-E</strain>
    </source>
</reference>
<keyword evidence="3" id="KW-1185">Reference proteome</keyword>
<evidence type="ECO:0000313" key="1">
    <source>
        <dbReference type="EMBL" id="KTC64602.1"/>
    </source>
</evidence>
<protein>
    <submittedName>
        <fullName evidence="1">Uncharacterized protein</fullName>
    </submittedName>
</protein>
<name>A0A0W0R0P6_9GAMM</name>
<geneLocation type="plasmid" evidence="2 4">
    <name>24</name>
</geneLocation>
<evidence type="ECO:0000313" key="3">
    <source>
        <dbReference type="Proteomes" id="UP000054859"/>
    </source>
</evidence>
<dbReference type="Proteomes" id="UP000281170">
    <property type="component" value="Plasmid 24"/>
</dbReference>
<dbReference type="Proteomes" id="UP000054859">
    <property type="component" value="Unassembled WGS sequence"/>
</dbReference>
<sequence>MSNLTDSIKEYYEDISAGEAQLAADNLVNLFKILEQVDARLAQSKQHHEPKNEDIRSTH</sequence>
<dbReference type="OrthoDB" id="5651543at2"/>
<proteinExistence type="predicted"/>
<dbReference type="KEGG" id="ladl:NCTC12735_01716"/>
<dbReference type="PATRIC" id="fig|45056.6.peg.1960"/>
<keyword evidence="2" id="KW-0614">Plasmid</keyword>
<evidence type="ECO:0000313" key="2">
    <source>
        <dbReference type="EMBL" id="VEH86070.1"/>
    </source>
</evidence>
<evidence type="ECO:0000313" key="4">
    <source>
        <dbReference type="Proteomes" id="UP000281170"/>
    </source>
</evidence>
<accession>A0A0W0R0P6</accession>
<dbReference type="EMBL" id="LR134433">
    <property type="protein sequence ID" value="VEH86070.1"/>
    <property type="molecule type" value="Genomic_DNA"/>
</dbReference>
<dbReference type="AlphaFoldDB" id="A0A0W0R0P6"/>
<dbReference type="STRING" id="45056.Lade_1896"/>
<organism evidence="1 3">
    <name type="scientific">Legionella adelaidensis</name>
    <dbReference type="NCBI Taxonomy" id="45056"/>
    <lineage>
        <taxon>Bacteria</taxon>
        <taxon>Pseudomonadati</taxon>
        <taxon>Pseudomonadota</taxon>
        <taxon>Gammaproteobacteria</taxon>
        <taxon>Legionellales</taxon>
        <taxon>Legionellaceae</taxon>
        <taxon>Legionella</taxon>
    </lineage>
</organism>
<gene>
    <name evidence="1" type="ORF">Lade_1896</name>
    <name evidence="2" type="ORF">NCTC12735_01716</name>
</gene>
<dbReference type="EMBL" id="LNKA01000019">
    <property type="protein sequence ID" value="KTC64602.1"/>
    <property type="molecule type" value="Genomic_DNA"/>
</dbReference>